<name>A0ABQ5XTT1_9GAMM</name>
<keyword evidence="8" id="KW-1185">Reference proteome</keyword>
<dbReference type="InterPro" id="IPR006260">
    <property type="entry name" value="TonB/TolA_C"/>
</dbReference>
<dbReference type="RefSeq" id="WP_284321538.1">
    <property type="nucleotide sequence ID" value="NZ_BSOB01000025.1"/>
</dbReference>
<dbReference type="Gene3D" id="3.30.1150.10">
    <property type="match status" value="1"/>
</dbReference>
<accession>A0ABQ5XTT1</accession>
<comment type="subcellular location">
    <subcellularLocation>
        <location evidence="1">Membrane</location>
        <topology evidence="1">Single-pass membrane protein</topology>
    </subcellularLocation>
</comment>
<dbReference type="PROSITE" id="PS52015">
    <property type="entry name" value="TONB_CTD"/>
    <property type="match status" value="1"/>
</dbReference>
<evidence type="ECO:0000256" key="1">
    <source>
        <dbReference type="ARBA" id="ARBA00004167"/>
    </source>
</evidence>
<evidence type="ECO:0000256" key="5">
    <source>
        <dbReference type="SAM" id="MobiDB-lite"/>
    </source>
</evidence>
<keyword evidence="3" id="KW-1133">Transmembrane helix</keyword>
<evidence type="ECO:0000256" key="4">
    <source>
        <dbReference type="ARBA" id="ARBA00023136"/>
    </source>
</evidence>
<feature type="region of interest" description="Disordered" evidence="5">
    <location>
        <begin position="55"/>
        <end position="96"/>
    </location>
</feature>
<reference evidence="8" key="1">
    <citation type="journal article" date="2019" name="Int. J. Syst. Evol. Microbiol.">
        <title>The Global Catalogue of Microorganisms (GCM) 10K type strain sequencing project: providing services to taxonomists for standard genome sequencing and annotation.</title>
        <authorList>
            <consortium name="The Broad Institute Genomics Platform"/>
            <consortium name="The Broad Institute Genome Sequencing Center for Infectious Disease"/>
            <person name="Wu L."/>
            <person name="Ma J."/>
        </authorList>
    </citation>
    <scope>NUCLEOTIDE SEQUENCE [LARGE SCALE GENOMIC DNA]</scope>
    <source>
        <strain evidence="8">NBRC 111980</strain>
    </source>
</reference>
<feature type="domain" description="TonB C-terminal" evidence="6">
    <location>
        <begin position="82"/>
        <end position="176"/>
    </location>
</feature>
<organism evidence="7 8">
    <name type="scientific">Dyella acidisoli</name>
    <dbReference type="NCBI Taxonomy" id="1867834"/>
    <lineage>
        <taxon>Bacteria</taxon>
        <taxon>Pseudomonadati</taxon>
        <taxon>Pseudomonadota</taxon>
        <taxon>Gammaproteobacteria</taxon>
        <taxon>Lysobacterales</taxon>
        <taxon>Rhodanobacteraceae</taxon>
        <taxon>Dyella</taxon>
    </lineage>
</organism>
<gene>
    <name evidence="7" type="ORF">GCM10007901_27890</name>
</gene>
<comment type="caution">
    <text evidence="7">The sequence shown here is derived from an EMBL/GenBank/DDBJ whole genome shotgun (WGS) entry which is preliminary data.</text>
</comment>
<evidence type="ECO:0000256" key="3">
    <source>
        <dbReference type="ARBA" id="ARBA00022989"/>
    </source>
</evidence>
<keyword evidence="4" id="KW-0472">Membrane</keyword>
<dbReference type="SUPFAM" id="SSF74653">
    <property type="entry name" value="TolA/TonB C-terminal domain"/>
    <property type="match status" value="1"/>
</dbReference>
<feature type="compositionally biased region" description="Low complexity" evidence="5">
    <location>
        <begin position="68"/>
        <end position="77"/>
    </location>
</feature>
<evidence type="ECO:0000313" key="8">
    <source>
        <dbReference type="Proteomes" id="UP001156670"/>
    </source>
</evidence>
<sequence>MPRLRITASLSLLALVIGVGGVQWLSDQTYTHVDWPVTVHRPMTAQLMRRNNEHAKHAPAVVRPRYEPSQAQAAITPAAPPSTEPTLVPVSTPAASLPTSQMEDHAVGNVVLHLTVDGQGQVTRAAVAQSSGDSVLDANALAIAQRWRFAVPADHPQGISGDLPLRFSGESAPSAHM</sequence>
<dbReference type="Pfam" id="PF03544">
    <property type="entry name" value="TonB_C"/>
    <property type="match status" value="1"/>
</dbReference>
<dbReference type="Proteomes" id="UP001156670">
    <property type="component" value="Unassembled WGS sequence"/>
</dbReference>
<proteinExistence type="predicted"/>
<dbReference type="EMBL" id="BSOB01000025">
    <property type="protein sequence ID" value="GLQ93838.1"/>
    <property type="molecule type" value="Genomic_DNA"/>
</dbReference>
<evidence type="ECO:0000313" key="7">
    <source>
        <dbReference type="EMBL" id="GLQ93838.1"/>
    </source>
</evidence>
<dbReference type="InterPro" id="IPR037682">
    <property type="entry name" value="TonB_C"/>
</dbReference>
<protein>
    <recommendedName>
        <fullName evidence="6">TonB C-terminal domain-containing protein</fullName>
    </recommendedName>
</protein>
<dbReference type="NCBIfam" id="TIGR01352">
    <property type="entry name" value="tonB_Cterm"/>
    <property type="match status" value="1"/>
</dbReference>
<evidence type="ECO:0000256" key="2">
    <source>
        <dbReference type="ARBA" id="ARBA00022692"/>
    </source>
</evidence>
<evidence type="ECO:0000259" key="6">
    <source>
        <dbReference type="PROSITE" id="PS52015"/>
    </source>
</evidence>
<keyword evidence="2" id="KW-0812">Transmembrane</keyword>